<evidence type="ECO:0000259" key="2">
    <source>
        <dbReference type="PROSITE" id="PS51462"/>
    </source>
</evidence>
<feature type="domain" description="Nudix hydrolase" evidence="2">
    <location>
        <begin position="37"/>
        <end position="160"/>
    </location>
</feature>
<dbReference type="InterPro" id="IPR000086">
    <property type="entry name" value="NUDIX_hydrolase_dom"/>
</dbReference>
<dbReference type="InterPro" id="IPR015797">
    <property type="entry name" value="NUDIX_hydrolase-like_dom_sf"/>
</dbReference>
<keyword evidence="1 3" id="KW-0378">Hydrolase</keyword>
<dbReference type="Pfam" id="PF00293">
    <property type="entry name" value="NUDIX"/>
    <property type="match status" value="1"/>
</dbReference>
<dbReference type="PROSITE" id="PS00893">
    <property type="entry name" value="NUDIX_BOX"/>
    <property type="match status" value="1"/>
</dbReference>
<dbReference type="OrthoDB" id="9786141at2"/>
<dbReference type="Gene3D" id="3.90.79.10">
    <property type="entry name" value="Nucleoside Triphosphate Pyrophosphohydrolase"/>
    <property type="match status" value="1"/>
</dbReference>
<keyword evidence="4" id="KW-1185">Reference proteome</keyword>
<name>A0A6N6RLG7_9FLAO</name>
<reference evidence="3 4" key="1">
    <citation type="submission" date="2019-09" db="EMBL/GenBank/DDBJ databases">
        <title>Genomes of family Cryomorphaceae.</title>
        <authorList>
            <person name="Bowman J.P."/>
        </authorList>
    </citation>
    <scope>NUCLEOTIDE SEQUENCE [LARGE SCALE GENOMIC DNA]</scope>
    <source>
        <strain evidence="3 4">LMG 25704</strain>
    </source>
</reference>
<dbReference type="Proteomes" id="UP000468650">
    <property type="component" value="Unassembled WGS sequence"/>
</dbReference>
<dbReference type="Gene3D" id="2.20.70.10">
    <property type="match status" value="1"/>
</dbReference>
<dbReference type="SUPFAM" id="SSF55811">
    <property type="entry name" value="Nudix"/>
    <property type="match status" value="1"/>
</dbReference>
<dbReference type="EMBL" id="WBVO01000001">
    <property type="protein sequence ID" value="KAB2814417.1"/>
    <property type="molecule type" value="Genomic_DNA"/>
</dbReference>
<dbReference type="PROSITE" id="PS51462">
    <property type="entry name" value="NUDIX"/>
    <property type="match status" value="1"/>
</dbReference>
<sequence length="177" mass="19912">MNYCPNCGSDRLKRLIPEGDHRLREVCENCGTIHYSNPLMVVGCLVTLDGKVLLAKRGIEPRKGYWNLPCGFMENKETAEVGALREVEEETGLFVTIERLHSVFSVVHANQVYLIFKAEAAGDDFTLTPESTEIEFFEPDEIPWGEIAFSSNEHALRSYLDSPTSSTVHLGSYIRNI</sequence>
<dbReference type="CDD" id="cd04511">
    <property type="entry name" value="NUDIX_Hydrolase"/>
    <property type="match status" value="1"/>
</dbReference>
<dbReference type="Pfam" id="PF14803">
    <property type="entry name" value="Zn_ribbon_Nudix"/>
    <property type="match status" value="1"/>
</dbReference>
<protein>
    <submittedName>
        <fullName evidence="3">NUDIX hydrolase</fullName>
    </submittedName>
</protein>
<gene>
    <name evidence="3" type="ORF">F8C67_01400</name>
</gene>
<dbReference type="GO" id="GO:0016787">
    <property type="term" value="F:hydrolase activity"/>
    <property type="evidence" value="ECO:0007669"/>
    <property type="project" value="UniProtKB-KW"/>
</dbReference>
<organism evidence="3 4">
    <name type="scientific">Phaeocystidibacter luteus</name>
    <dbReference type="NCBI Taxonomy" id="911197"/>
    <lineage>
        <taxon>Bacteria</taxon>
        <taxon>Pseudomonadati</taxon>
        <taxon>Bacteroidota</taxon>
        <taxon>Flavobacteriia</taxon>
        <taxon>Flavobacteriales</taxon>
        <taxon>Phaeocystidibacteraceae</taxon>
        <taxon>Phaeocystidibacter</taxon>
    </lineage>
</organism>
<evidence type="ECO:0000313" key="4">
    <source>
        <dbReference type="Proteomes" id="UP000468650"/>
    </source>
</evidence>
<comment type="caution">
    <text evidence="3">The sequence shown here is derived from an EMBL/GenBank/DDBJ whole genome shotgun (WGS) entry which is preliminary data.</text>
</comment>
<accession>A0A6N6RLG7</accession>
<dbReference type="InterPro" id="IPR029401">
    <property type="entry name" value="Nudix_N"/>
</dbReference>
<evidence type="ECO:0000313" key="3">
    <source>
        <dbReference type="EMBL" id="KAB2814417.1"/>
    </source>
</evidence>
<dbReference type="PANTHER" id="PTHR43222">
    <property type="entry name" value="NUDIX HYDROLASE 23"/>
    <property type="match status" value="1"/>
</dbReference>
<dbReference type="AlphaFoldDB" id="A0A6N6RLG7"/>
<dbReference type="PANTHER" id="PTHR43222:SF2">
    <property type="entry name" value="NUDIX HYDROLASE 23, CHLOROPLASTIC"/>
    <property type="match status" value="1"/>
</dbReference>
<evidence type="ECO:0000256" key="1">
    <source>
        <dbReference type="ARBA" id="ARBA00022801"/>
    </source>
</evidence>
<dbReference type="RefSeq" id="WP_151665997.1">
    <property type="nucleotide sequence ID" value="NZ_WBVO01000001.1"/>
</dbReference>
<dbReference type="InterPro" id="IPR020084">
    <property type="entry name" value="NUDIX_hydrolase_CS"/>
</dbReference>
<proteinExistence type="predicted"/>